<dbReference type="GO" id="GO:0046839">
    <property type="term" value="P:phospholipid dephosphorylation"/>
    <property type="evidence" value="ECO:0007669"/>
    <property type="project" value="TreeGrafter"/>
</dbReference>
<keyword evidence="4 6" id="KW-1133">Transmembrane helix</keyword>
<evidence type="ECO:0000256" key="5">
    <source>
        <dbReference type="ARBA" id="ARBA00023136"/>
    </source>
</evidence>
<dbReference type="Gene3D" id="1.20.144.10">
    <property type="entry name" value="Phosphatidic acid phosphatase type 2/haloperoxidase"/>
    <property type="match status" value="1"/>
</dbReference>
<protein>
    <recommendedName>
        <fullName evidence="7">Phosphatidic acid phosphatase type 2/haloperoxidase domain-containing protein</fullName>
    </recommendedName>
</protein>
<evidence type="ECO:0000259" key="7">
    <source>
        <dbReference type="SMART" id="SM00014"/>
    </source>
</evidence>
<dbReference type="GO" id="GO:0007165">
    <property type="term" value="P:signal transduction"/>
    <property type="evidence" value="ECO:0007669"/>
    <property type="project" value="TreeGrafter"/>
</dbReference>
<feature type="transmembrane region" description="Helical" evidence="6">
    <location>
        <begin position="41"/>
        <end position="63"/>
    </location>
</feature>
<dbReference type="EMBL" id="UYYB01008311">
    <property type="protein sequence ID" value="VDM68286.1"/>
    <property type="molecule type" value="Genomic_DNA"/>
</dbReference>
<keyword evidence="5 6" id="KW-0472">Membrane</keyword>
<feature type="transmembrane region" description="Helical" evidence="6">
    <location>
        <begin position="95"/>
        <end position="115"/>
    </location>
</feature>
<accession>A0A3P7IFH4</accession>
<feature type="transmembrane region" description="Helical" evidence="6">
    <location>
        <begin position="127"/>
        <end position="149"/>
    </location>
</feature>
<evidence type="ECO:0000256" key="3">
    <source>
        <dbReference type="ARBA" id="ARBA00022692"/>
    </source>
</evidence>
<dbReference type="Pfam" id="PF01569">
    <property type="entry name" value="PAP2"/>
    <property type="match status" value="1"/>
</dbReference>
<dbReference type="SUPFAM" id="SSF48317">
    <property type="entry name" value="Acid phosphatase/Vanadium-dependent haloperoxidase"/>
    <property type="match status" value="1"/>
</dbReference>
<gene>
    <name evidence="8" type="ORF">SVUK_LOCUS3284</name>
</gene>
<keyword evidence="9" id="KW-1185">Reference proteome</keyword>
<comment type="subcellular location">
    <subcellularLocation>
        <location evidence="1">Membrane</location>
        <topology evidence="1">Multi-pass membrane protein</topology>
    </subcellularLocation>
</comment>
<dbReference type="GO" id="GO:0006644">
    <property type="term" value="P:phospholipid metabolic process"/>
    <property type="evidence" value="ECO:0007669"/>
    <property type="project" value="InterPro"/>
</dbReference>
<evidence type="ECO:0000256" key="2">
    <source>
        <dbReference type="ARBA" id="ARBA00008816"/>
    </source>
</evidence>
<dbReference type="InterPro" id="IPR000326">
    <property type="entry name" value="PAP2/HPO"/>
</dbReference>
<name>A0A3P7IFH4_STRVU</name>
<dbReference type="SMART" id="SM00014">
    <property type="entry name" value="acidPPc"/>
    <property type="match status" value="1"/>
</dbReference>
<organism evidence="8 9">
    <name type="scientific">Strongylus vulgaris</name>
    <name type="common">Blood worm</name>
    <dbReference type="NCBI Taxonomy" id="40348"/>
    <lineage>
        <taxon>Eukaryota</taxon>
        <taxon>Metazoa</taxon>
        <taxon>Ecdysozoa</taxon>
        <taxon>Nematoda</taxon>
        <taxon>Chromadorea</taxon>
        <taxon>Rhabditida</taxon>
        <taxon>Rhabditina</taxon>
        <taxon>Rhabditomorpha</taxon>
        <taxon>Strongyloidea</taxon>
        <taxon>Strongylidae</taxon>
        <taxon>Strongylus</taxon>
    </lineage>
</organism>
<feature type="transmembrane region" description="Helical" evidence="6">
    <location>
        <begin position="235"/>
        <end position="254"/>
    </location>
</feature>
<evidence type="ECO:0000256" key="4">
    <source>
        <dbReference type="ARBA" id="ARBA00022989"/>
    </source>
</evidence>
<sequence>MLLKLCILSLVTDMPLRRITLSGRLTARESNEVWKTVARGIICMILDIAITLGVSISLFYMFAGYVVSPYERPLPCNDESINMPFKPNTVRMKHLLAVALGTPFFIICFVEALVYRHSQGPNKLANYFVTSTLLYLKYELTFALCVFLMEYLKCTFGRLRPHFLAACQPDWSQMDCTGKDSIPASQTYCTSDVRRVRTARTSFPSGHTAAAFHVLLFLGLYLTRMAKITGIPSVYKTRNVLLAIFSIWATFTAITRVTDYWHYPTDVLGQCLSLWLSFVLFL</sequence>
<dbReference type="PANTHER" id="PTHR10165">
    <property type="entry name" value="LIPID PHOSPHATE PHOSPHATASE"/>
    <property type="match status" value="1"/>
</dbReference>
<dbReference type="GO" id="GO:0008195">
    <property type="term" value="F:phosphatidate phosphatase activity"/>
    <property type="evidence" value="ECO:0007669"/>
    <property type="project" value="TreeGrafter"/>
</dbReference>
<evidence type="ECO:0000256" key="1">
    <source>
        <dbReference type="ARBA" id="ARBA00004141"/>
    </source>
</evidence>
<proteinExistence type="inferred from homology"/>
<reference evidence="8 9" key="1">
    <citation type="submission" date="2018-11" db="EMBL/GenBank/DDBJ databases">
        <authorList>
            <consortium name="Pathogen Informatics"/>
        </authorList>
    </citation>
    <scope>NUCLEOTIDE SEQUENCE [LARGE SCALE GENOMIC DNA]</scope>
</reference>
<dbReference type="OrthoDB" id="8907274at2759"/>
<evidence type="ECO:0000256" key="6">
    <source>
        <dbReference type="SAM" id="Phobius"/>
    </source>
</evidence>
<dbReference type="GO" id="GO:0005886">
    <property type="term" value="C:plasma membrane"/>
    <property type="evidence" value="ECO:0007669"/>
    <property type="project" value="TreeGrafter"/>
</dbReference>
<dbReference type="InterPro" id="IPR036938">
    <property type="entry name" value="PAP2/HPO_sf"/>
</dbReference>
<dbReference type="AlphaFoldDB" id="A0A3P7IFH4"/>
<dbReference type="PANTHER" id="PTHR10165:SF174">
    <property type="entry name" value="PHOSPHATIDIC ACID PHOSPHATASE TYPE 2_HALOPEROXIDASE DOMAIN-CONTAINING PROTEIN"/>
    <property type="match status" value="1"/>
</dbReference>
<evidence type="ECO:0000313" key="8">
    <source>
        <dbReference type="EMBL" id="VDM68286.1"/>
    </source>
</evidence>
<feature type="transmembrane region" description="Helical" evidence="6">
    <location>
        <begin position="205"/>
        <end position="223"/>
    </location>
</feature>
<comment type="similarity">
    <text evidence="2">Belongs to the PA-phosphatase related phosphoesterase family.</text>
</comment>
<keyword evidence="3 6" id="KW-0812">Transmembrane</keyword>
<evidence type="ECO:0000313" key="9">
    <source>
        <dbReference type="Proteomes" id="UP000270094"/>
    </source>
</evidence>
<dbReference type="InterPro" id="IPR043216">
    <property type="entry name" value="PAP-like"/>
</dbReference>
<dbReference type="Proteomes" id="UP000270094">
    <property type="component" value="Unassembled WGS sequence"/>
</dbReference>
<feature type="domain" description="Phosphatidic acid phosphatase type 2/haloperoxidase" evidence="7">
    <location>
        <begin position="134"/>
        <end position="282"/>
    </location>
</feature>